<dbReference type="SUPFAM" id="SSF51182">
    <property type="entry name" value="RmlC-like cupins"/>
    <property type="match status" value="1"/>
</dbReference>
<protein>
    <recommendedName>
        <fullName evidence="4">L-ectoine synthase</fullName>
        <ecNumber evidence="3">4.2.1.108</ecNumber>
    </recommendedName>
    <alternativeName>
        <fullName evidence="6">N-acetyldiaminobutyrate dehydratase</fullName>
    </alternativeName>
</protein>
<dbReference type="GO" id="GO:0019491">
    <property type="term" value="P:ectoine biosynthetic process"/>
    <property type="evidence" value="ECO:0007669"/>
    <property type="project" value="UniProtKB-UniPathway"/>
</dbReference>
<evidence type="ECO:0000256" key="4">
    <source>
        <dbReference type="ARBA" id="ARBA00019707"/>
    </source>
</evidence>
<dbReference type="CDD" id="cd06978">
    <property type="entry name" value="cupin_EctC"/>
    <property type="match status" value="1"/>
</dbReference>
<dbReference type="PANTHER" id="PTHR39289">
    <property type="match status" value="1"/>
</dbReference>
<evidence type="ECO:0000256" key="6">
    <source>
        <dbReference type="ARBA" id="ARBA00033271"/>
    </source>
</evidence>
<dbReference type="UniPathway" id="UPA00067">
    <property type="reaction ID" value="UER00123"/>
</dbReference>
<evidence type="ECO:0000256" key="3">
    <source>
        <dbReference type="ARBA" id="ARBA00013192"/>
    </source>
</evidence>
<dbReference type="EC" id="4.2.1.108" evidence="3"/>
<proteinExistence type="inferred from homology"/>
<comment type="pathway">
    <text evidence="1">Amine and polyamine biosynthesis; ectoine biosynthesis; L-ectoine from L-aspartate 4-semialdehyde: step 3/3.</text>
</comment>
<reference evidence="8 9" key="1">
    <citation type="submission" date="2017-03" db="EMBL/GenBank/DDBJ databases">
        <authorList>
            <person name="Afonso C.L."/>
            <person name="Miller P.J."/>
            <person name="Scott M.A."/>
            <person name="Spackman E."/>
            <person name="Goraichik I."/>
            <person name="Dimitrov K.M."/>
            <person name="Suarez D.L."/>
            <person name="Swayne D.E."/>
        </authorList>
    </citation>
    <scope>NUCLEOTIDE SEQUENCE [LARGE SCALE GENOMIC DNA]</scope>
    <source>
        <strain evidence="8 9">CECT 7639</strain>
    </source>
</reference>
<accession>A0A1Y5RHV4</accession>
<dbReference type="Proteomes" id="UP000193077">
    <property type="component" value="Unassembled WGS sequence"/>
</dbReference>
<name>A0A1Y5RHV4_9RHOB</name>
<evidence type="ECO:0000256" key="5">
    <source>
        <dbReference type="ARBA" id="ARBA00023239"/>
    </source>
</evidence>
<dbReference type="PANTHER" id="PTHR39289:SF1">
    <property type="entry name" value="L-ECTOINE SYNTHASE"/>
    <property type="match status" value="1"/>
</dbReference>
<evidence type="ECO:0000256" key="1">
    <source>
        <dbReference type="ARBA" id="ARBA00005181"/>
    </source>
</evidence>
<dbReference type="NCBIfam" id="NF009806">
    <property type="entry name" value="PRK13290.1"/>
    <property type="match status" value="1"/>
</dbReference>
<dbReference type="InterPro" id="IPR014710">
    <property type="entry name" value="RmlC-like_jellyroll"/>
</dbReference>
<evidence type="ECO:0000313" key="9">
    <source>
        <dbReference type="Proteomes" id="UP000193077"/>
    </source>
</evidence>
<keyword evidence="5 8" id="KW-0456">Lyase</keyword>
<dbReference type="EMBL" id="FWFO01000001">
    <property type="protein sequence ID" value="SLN17759.1"/>
    <property type="molecule type" value="Genomic_DNA"/>
</dbReference>
<dbReference type="InterPro" id="IPR010462">
    <property type="entry name" value="Ectoine_synth"/>
</dbReference>
<sequence length="126" mass="14027">MIVKDLASVIGTDDHMVGYNLESRRILLARDGLGYSLHDTVVEAGNELHLHYKNHIESNYVIEGEGTVENVATGEVHELSVGSIYVLDKNDAHILRTKTKMRFVCVFTPALSGEERHDEDGSYDPS</sequence>
<keyword evidence="9" id="KW-1185">Reference proteome</keyword>
<evidence type="ECO:0000313" key="8">
    <source>
        <dbReference type="EMBL" id="SLN17759.1"/>
    </source>
</evidence>
<gene>
    <name evidence="8" type="primary">ectC</name>
    <name evidence="8" type="ORF">TRL7639_00356</name>
</gene>
<organism evidence="8 9">
    <name type="scientific">Falsiruegeria litorea R37</name>
    <dbReference type="NCBI Taxonomy" id="1200284"/>
    <lineage>
        <taxon>Bacteria</taxon>
        <taxon>Pseudomonadati</taxon>
        <taxon>Pseudomonadota</taxon>
        <taxon>Alphaproteobacteria</taxon>
        <taxon>Rhodobacterales</taxon>
        <taxon>Roseobacteraceae</taxon>
        <taxon>Falsiruegeria</taxon>
    </lineage>
</organism>
<dbReference type="AlphaFoldDB" id="A0A1Y5RHV4"/>
<dbReference type="InterPro" id="IPR011051">
    <property type="entry name" value="RmlC_Cupin_sf"/>
</dbReference>
<evidence type="ECO:0000256" key="7">
    <source>
        <dbReference type="ARBA" id="ARBA00048714"/>
    </source>
</evidence>
<dbReference type="Gene3D" id="2.60.120.10">
    <property type="entry name" value="Jelly Rolls"/>
    <property type="match status" value="1"/>
</dbReference>
<dbReference type="RefSeq" id="WP_085794087.1">
    <property type="nucleotide sequence ID" value="NZ_FWFO01000001.1"/>
</dbReference>
<dbReference type="Pfam" id="PF06339">
    <property type="entry name" value="Ectoine_synth"/>
    <property type="match status" value="1"/>
</dbReference>
<dbReference type="GO" id="GO:0033990">
    <property type="term" value="F:ectoine synthase activity"/>
    <property type="evidence" value="ECO:0007669"/>
    <property type="project" value="UniProtKB-EC"/>
</dbReference>
<evidence type="ECO:0000256" key="2">
    <source>
        <dbReference type="ARBA" id="ARBA00009637"/>
    </source>
</evidence>
<comment type="similarity">
    <text evidence="2">Belongs to the ectoine synthase family.</text>
</comment>
<dbReference type="OrthoDB" id="9801830at2"/>
<comment type="catalytic activity">
    <reaction evidence="7">
        <text>(2S)-4-acetamido-2-aminobutanoate = L-ectoine + H2O</text>
        <dbReference type="Rhea" id="RHEA:17281"/>
        <dbReference type="ChEBI" id="CHEBI:15377"/>
        <dbReference type="ChEBI" id="CHEBI:58515"/>
        <dbReference type="ChEBI" id="CHEBI:58929"/>
        <dbReference type="EC" id="4.2.1.108"/>
    </reaction>
</comment>